<keyword evidence="6" id="KW-1185">Reference proteome</keyword>
<feature type="region of interest" description="Disordered" evidence="1">
    <location>
        <begin position="75"/>
        <end position="117"/>
    </location>
</feature>
<evidence type="ECO:0000313" key="4">
    <source>
        <dbReference type="EMBL" id="EIM06728.1"/>
    </source>
</evidence>
<dbReference type="AlphaFoldDB" id="A0A1C7DGW2"/>
<evidence type="ECO:0000256" key="1">
    <source>
        <dbReference type="SAM" id="MobiDB-lite"/>
    </source>
</evidence>
<dbReference type="EMBL" id="CP016534">
    <property type="protein sequence ID" value="ANU10642.1"/>
    <property type="molecule type" value="Genomic_DNA"/>
</dbReference>
<evidence type="ECO:0000313" key="5">
    <source>
        <dbReference type="Proteomes" id="UP000004725"/>
    </source>
</evidence>
<gene>
    <name evidence="4" type="ORF">A1A1_09241</name>
    <name evidence="3" type="ORF">BBH88_10135</name>
</gene>
<feature type="compositionally biased region" description="Low complexity" evidence="1">
    <location>
        <begin position="80"/>
        <end position="90"/>
    </location>
</feature>
<proteinExistence type="predicted"/>
<keyword evidence="2" id="KW-0472">Membrane</keyword>
<feature type="transmembrane region" description="Helical" evidence="2">
    <location>
        <begin position="47"/>
        <end position="68"/>
    </location>
</feature>
<protein>
    <recommendedName>
        <fullName evidence="7">Sigma-X negative effector</fullName>
    </recommendedName>
</protein>
<keyword evidence="2" id="KW-1133">Transmembrane helix</keyword>
<dbReference type="eggNOG" id="ENOG502ZBM9">
    <property type="taxonomic scope" value="Bacteria"/>
</dbReference>
<dbReference type="EMBL" id="AJYB01000026">
    <property type="protein sequence ID" value="EIM06728.1"/>
    <property type="molecule type" value="Genomic_DNA"/>
</dbReference>
<evidence type="ECO:0000313" key="3">
    <source>
        <dbReference type="EMBL" id="ANU10642.1"/>
    </source>
</evidence>
<dbReference type="Proteomes" id="UP000092661">
    <property type="component" value="Chromosome"/>
</dbReference>
<reference evidence="3" key="3">
    <citation type="submission" date="2016-10" db="EMBL/GenBank/DDBJ databases">
        <authorList>
            <person name="See-Too W.S."/>
        </authorList>
    </citation>
    <scope>NUCLEOTIDE SEQUENCE</scope>
    <source>
        <strain evidence="3">DSM 14505</strain>
    </source>
</reference>
<reference evidence="4 5" key="1">
    <citation type="journal article" date="2012" name="J. Bacteriol.">
        <title>Genome Sequence of the Antarctic Psychrophile Bacterium Planococcus antarcticus DSM 14505.</title>
        <authorList>
            <person name="Margolles A."/>
            <person name="Gueimonde M."/>
            <person name="Sanchez B."/>
        </authorList>
    </citation>
    <scope>NUCLEOTIDE SEQUENCE [LARGE SCALE GENOMIC DNA]</scope>
    <source>
        <strain evidence="4 5">DSM 14505</strain>
    </source>
</reference>
<feature type="compositionally biased region" description="Acidic residues" evidence="1">
    <location>
        <begin position="91"/>
        <end position="108"/>
    </location>
</feature>
<evidence type="ECO:0000313" key="6">
    <source>
        <dbReference type="Proteomes" id="UP000092661"/>
    </source>
</evidence>
<accession>A0A1C7DGW2</accession>
<dbReference type="RefSeq" id="WP_006829839.1">
    <property type="nucleotide sequence ID" value="NZ_AJYB01000026.1"/>
</dbReference>
<evidence type="ECO:0008006" key="7">
    <source>
        <dbReference type="Google" id="ProtNLM"/>
    </source>
</evidence>
<name>A0A1C7DGW2_9BACL</name>
<keyword evidence="2" id="KW-0812">Transmembrane</keyword>
<reference evidence="6" key="2">
    <citation type="submission" date="2016-07" db="EMBL/GenBank/DDBJ databases">
        <authorList>
            <person name="See-Too W.S."/>
        </authorList>
    </citation>
    <scope>NUCLEOTIDE SEQUENCE [LARGE SCALE GENOMIC DNA]</scope>
    <source>
        <strain evidence="6">DSM 14505</strain>
    </source>
</reference>
<dbReference type="Proteomes" id="UP000004725">
    <property type="component" value="Unassembled WGS sequence"/>
</dbReference>
<sequence length="397" mass="43644">MPNNKWTDESIEDLLKDFPAIKDNRPKEEVYNRLAKKQKVQKRPKKWLPLLVAALAFITVGILVASIISQLGIDTTQNQSDSSTESTATTEDQENEELESLPDAEESGTGESGQFSIAQVEEPVRTAVYDETIGNQTLMTIGLTENAVVVPVSFLIPSDQVEAAFGDKTPSSLDLYKEYADEIDETQLGFDEYHPYVGTLEKTAQGIRHMLPQDHQYDMASASIGVYFNTLSETFSDVSEIEVANEDGSAAGFSEIGPVEPIIPAQEDIAYYSFTSSNGDVYLVPGYDMPLTSASEAIGGLTESPSDFYGPTVPKNVDYQVSETQDLVQVEFEDALDLNSLDTLETIRMIESFALTADTFGKKVEVIGLQPESWNGFDFSQPLPVPVAPNLLEWSLE</sequence>
<organism evidence="4 5">
    <name type="scientific">Planococcus antarcticus DSM 14505</name>
    <dbReference type="NCBI Taxonomy" id="1185653"/>
    <lineage>
        <taxon>Bacteria</taxon>
        <taxon>Bacillati</taxon>
        <taxon>Bacillota</taxon>
        <taxon>Bacilli</taxon>
        <taxon>Bacillales</taxon>
        <taxon>Caryophanaceae</taxon>
        <taxon>Planococcus</taxon>
    </lineage>
</organism>
<dbReference type="KEGG" id="pana:BBH88_10135"/>
<dbReference type="OrthoDB" id="2965336at2"/>
<evidence type="ECO:0000256" key="2">
    <source>
        <dbReference type="SAM" id="Phobius"/>
    </source>
</evidence>